<sequence>MEITKKTKAKADLLSSQRKTLWIANLTTALVTAFIYGLEGQALLATIWCIAHYTLAAIRYVDIRAYQRGDYDSEEKLQVWFKKFVFYTSLAGGLWSICAYFIYVINQPSVLIYSVIIMLSMATGALLALTAHFPAYLGFILPIFFGLCLSLYFSDFSYSNIIALLVFLYGCCIISFGKNLSQQSLKSITNELQVQDLLAQTSAAKEGIERATHEKNRLLALISHDLSQPIFTISLLTQSLQNTPDLISMKELAKRLQTSVEGLQSLFSAFMEFAAIEDGRTPTNFSHFQIHNILNNIENDFRPLAEAKGLEFVVDDCQETVRSDSLLLGRVLRNIVGNAIKYTPSGKVRIKVEHNEASLIIHVLDSGVGIAKRHLNEIFCEYTQLDNTNNDLDKGLGLGLTVVKQLCLILDHPYSLLSTPGKGTDFSVEIPLINEIGCSTNITEDKPDFKDIHVLVIEDDESVRAALCILLQQWGCQTSSGENLNIALSVSAEIKRPLDIVLCDYDLGEGMNGLQCIEQLRLTIDPQLPTILISGRHSEKTKLQAQRSGITFLTKPLAHMALREQFNKLL</sequence>
<dbReference type="InterPro" id="IPR005467">
    <property type="entry name" value="His_kinase_dom"/>
</dbReference>
<feature type="transmembrane region" description="Helical" evidence="7">
    <location>
        <begin position="136"/>
        <end position="153"/>
    </location>
</feature>
<dbReference type="EMBL" id="JAKGAS010000003">
    <property type="protein sequence ID" value="MCF2948030.1"/>
    <property type="molecule type" value="Genomic_DNA"/>
</dbReference>
<proteinExistence type="predicted"/>
<evidence type="ECO:0000259" key="9">
    <source>
        <dbReference type="PROSITE" id="PS50110"/>
    </source>
</evidence>
<dbReference type="SUPFAM" id="SSF52172">
    <property type="entry name" value="CheY-like"/>
    <property type="match status" value="1"/>
</dbReference>
<dbReference type="EC" id="2.7.13.3" evidence="2"/>
<dbReference type="InterPro" id="IPR004358">
    <property type="entry name" value="Sig_transdc_His_kin-like_C"/>
</dbReference>
<feature type="domain" description="Response regulatory" evidence="9">
    <location>
        <begin position="453"/>
        <end position="570"/>
    </location>
</feature>
<evidence type="ECO:0000256" key="5">
    <source>
        <dbReference type="ARBA" id="ARBA00022777"/>
    </source>
</evidence>
<keyword evidence="4" id="KW-0808">Transferase</keyword>
<dbReference type="SUPFAM" id="SSF47384">
    <property type="entry name" value="Homodimeric domain of signal transducing histidine kinase"/>
    <property type="match status" value="1"/>
</dbReference>
<protein>
    <recommendedName>
        <fullName evidence="2">histidine kinase</fullName>
        <ecNumber evidence="2">2.7.13.3</ecNumber>
    </recommendedName>
</protein>
<feature type="domain" description="Histidine kinase" evidence="8">
    <location>
        <begin position="221"/>
        <end position="434"/>
    </location>
</feature>
<comment type="caution">
    <text evidence="10">The sequence shown here is derived from an EMBL/GenBank/DDBJ whole genome shotgun (WGS) entry which is preliminary data.</text>
</comment>
<dbReference type="Gene3D" id="3.30.565.10">
    <property type="entry name" value="Histidine kinase-like ATPase, C-terminal domain"/>
    <property type="match status" value="1"/>
</dbReference>
<dbReference type="InterPro" id="IPR036890">
    <property type="entry name" value="HATPase_C_sf"/>
</dbReference>
<dbReference type="Gene3D" id="1.10.287.130">
    <property type="match status" value="1"/>
</dbReference>
<feature type="modified residue" description="4-aspartylphosphate" evidence="6">
    <location>
        <position position="504"/>
    </location>
</feature>
<keyword evidence="11" id="KW-1185">Reference proteome</keyword>
<gene>
    <name evidence="10" type="ORF">L0668_07925</name>
</gene>
<dbReference type="PROSITE" id="PS50110">
    <property type="entry name" value="RESPONSE_REGULATORY"/>
    <property type="match status" value="1"/>
</dbReference>
<evidence type="ECO:0000313" key="10">
    <source>
        <dbReference type="EMBL" id="MCF2948030.1"/>
    </source>
</evidence>
<evidence type="ECO:0000256" key="3">
    <source>
        <dbReference type="ARBA" id="ARBA00022553"/>
    </source>
</evidence>
<evidence type="ECO:0000313" key="11">
    <source>
        <dbReference type="Proteomes" id="UP001521137"/>
    </source>
</evidence>
<dbReference type="Proteomes" id="UP001521137">
    <property type="component" value="Unassembled WGS sequence"/>
</dbReference>
<dbReference type="InterPro" id="IPR011006">
    <property type="entry name" value="CheY-like_superfamily"/>
</dbReference>
<dbReference type="PANTHER" id="PTHR43047">
    <property type="entry name" value="TWO-COMPONENT HISTIDINE PROTEIN KINASE"/>
    <property type="match status" value="1"/>
</dbReference>
<dbReference type="Pfam" id="PF00072">
    <property type="entry name" value="Response_reg"/>
    <property type="match status" value="1"/>
</dbReference>
<dbReference type="Pfam" id="PF00512">
    <property type="entry name" value="HisKA"/>
    <property type="match status" value="1"/>
</dbReference>
<comment type="catalytic activity">
    <reaction evidence="1">
        <text>ATP + protein L-histidine = ADP + protein N-phospho-L-histidine.</text>
        <dbReference type="EC" id="2.7.13.3"/>
    </reaction>
</comment>
<dbReference type="InterPro" id="IPR003661">
    <property type="entry name" value="HisK_dim/P_dom"/>
</dbReference>
<dbReference type="Gene3D" id="3.40.50.2300">
    <property type="match status" value="1"/>
</dbReference>
<accession>A0ABS9D6H8</accession>
<evidence type="ECO:0000256" key="7">
    <source>
        <dbReference type="SAM" id="Phobius"/>
    </source>
</evidence>
<dbReference type="PANTHER" id="PTHR43047:SF9">
    <property type="entry name" value="HISTIDINE KINASE"/>
    <property type="match status" value="1"/>
</dbReference>
<dbReference type="RefSeq" id="WP_235311588.1">
    <property type="nucleotide sequence ID" value="NZ_JAKGAS010000003.1"/>
</dbReference>
<keyword evidence="3 6" id="KW-0597">Phosphoprotein</keyword>
<dbReference type="PRINTS" id="PR00344">
    <property type="entry name" value="BCTRLSENSOR"/>
</dbReference>
<dbReference type="PROSITE" id="PS50109">
    <property type="entry name" value="HIS_KIN"/>
    <property type="match status" value="1"/>
</dbReference>
<feature type="transmembrane region" description="Helical" evidence="7">
    <location>
        <begin position="21"/>
        <end position="38"/>
    </location>
</feature>
<keyword evidence="7" id="KW-1133">Transmembrane helix</keyword>
<feature type="transmembrane region" description="Helical" evidence="7">
    <location>
        <begin position="159"/>
        <end position="177"/>
    </location>
</feature>
<feature type="transmembrane region" description="Helical" evidence="7">
    <location>
        <begin position="84"/>
        <end position="105"/>
    </location>
</feature>
<dbReference type="SMART" id="SM00388">
    <property type="entry name" value="HisKA"/>
    <property type="match status" value="1"/>
</dbReference>
<name>A0ABS9D6H8_9ALTE</name>
<dbReference type="SMART" id="SM00387">
    <property type="entry name" value="HATPase_c"/>
    <property type="match status" value="1"/>
</dbReference>
<dbReference type="Pfam" id="PF02518">
    <property type="entry name" value="HATPase_c"/>
    <property type="match status" value="1"/>
</dbReference>
<dbReference type="CDD" id="cd00082">
    <property type="entry name" value="HisKA"/>
    <property type="match status" value="1"/>
</dbReference>
<evidence type="ECO:0000259" key="8">
    <source>
        <dbReference type="PROSITE" id="PS50109"/>
    </source>
</evidence>
<dbReference type="CDD" id="cd00156">
    <property type="entry name" value="REC"/>
    <property type="match status" value="1"/>
</dbReference>
<dbReference type="SMART" id="SM00448">
    <property type="entry name" value="REC"/>
    <property type="match status" value="1"/>
</dbReference>
<dbReference type="InterPro" id="IPR036097">
    <property type="entry name" value="HisK_dim/P_sf"/>
</dbReference>
<dbReference type="InterPro" id="IPR003594">
    <property type="entry name" value="HATPase_dom"/>
</dbReference>
<reference evidence="10 11" key="1">
    <citation type="submission" date="2022-01" db="EMBL/GenBank/DDBJ databases">
        <title>Paraglaciecola sp. G1-23.</title>
        <authorList>
            <person name="Jin M.S."/>
            <person name="Han D.M."/>
            <person name="Kim H.M."/>
            <person name="Jeon C.O."/>
        </authorList>
    </citation>
    <scope>NUCLEOTIDE SEQUENCE [LARGE SCALE GENOMIC DNA]</scope>
    <source>
        <strain evidence="10 11">G1-23</strain>
    </source>
</reference>
<dbReference type="GO" id="GO:0016301">
    <property type="term" value="F:kinase activity"/>
    <property type="evidence" value="ECO:0007669"/>
    <property type="project" value="UniProtKB-KW"/>
</dbReference>
<evidence type="ECO:0000256" key="6">
    <source>
        <dbReference type="PROSITE-ProRule" id="PRU00169"/>
    </source>
</evidence>
<feature type="transmembrane region" description="Helical" evidence="7">
    <location>
        <begin position="111"/>
        <end position="129"/>
    </location>
</feature>
<evidence type="ECO:0000256" key="4">
    <source>
        <dbReference type="ARBA" id="ARBA00022679"/>
    </source>
</evidence>
<organism evidence="10 11">
    <name type="scientific">Paraglaciecola algarum</name>
    <dbReference type="NCBI Taxonomy" id="3050085"/>
    <lineage>
        <taxon>Bacteria</taxon>
        <taxon>Pseudomonadati</taxon>
        <taxon>Pseudomonadota</taxon>
        <taxon>Gammaproteobacteria</taxon>
        <taxon>Alteromonadales</taxon>
        <taxon>Alteromonadaceae</taxon>
        <taxon>Paraglaciecola</taxon>
    </lineage>
</organism>
<evidence type="ECO:0000256" key="1">
    <source>
        <dbReference type="ARBA" id="ARBA00000085"/>
    </source>
</evidence>
<dbReference type="SUPFAM" id="SSF55874">
    <property type="entry name" value="ATPase domain of HSP90 chaperone/DNA topoisomerase II/histidine kinase"/>
    <property type="match status" value="1"/>
</dbReference>
<keyword evidence="7" id="KW-0472">Membrane</keyword>
<evidence type="ECO:0000256" key="2">
    <source>
        <dbReference type="ARBA" id="ARBA00012438"/>
    </source>
</evidence>
<keyword evidence="5 10" id="KW-0418">Kinase</keyword>
<dbReference type="InterPro" id="IPR001789">
    <property type="entry name" value="Sig_transdc_resp-reg_receiver"/>
</dbReference>
<keyword evidence="7" id="KW-0812">Transmembrane</keyword>